<keyword evidence="3" id="KW-1003">Cell membrane</keyword>
<dbReference type="PANTHER" id="PTHR30221:SF1">
    <property type="entry name" value="SMALL-CONDUCTANCE MECHANOSENSITIVE CHANNEL"/>
    <property type="match status" value="1"/>
</dbReference>
<keyword evidence="4 7" id="KW-0812">Transmembrane</keyword>
<evidence type="ECO:0000256" key="4">
    <source>
        <dbReference type="ARBA" id="ARBA00022692"/>
    </source>
</evidence>
<dbReference type="InterPro" id="IPR049278">
    <property type="entry name" value="MS_channel_C"/>
</dbReference>
<dbReference type="Pfam" id="PF00924">
    <property type="entry name" value="MS_channel_2nd"/>
    <property type="match status" value="1"/>
</dbReference>
<evidence type="ECO:0000259" key="9">
    <source>
        <dbReference type="Pfam" id="PF21082"/>
    </source>
</evidence>
<dbReference type="SUPFAM" id="SSF50182">
    <property type="entry name" value="Sm-like ribonucleoproteins"/>
    <property type="match status" value="1"/>
</dbReference>
<accession>E9SH45</accession>
<keyword evidence="11" id="KW-1185">Reference proteome</keyword>
<comment type="subcellular location">
    <subcellularLocation>
        <location evidence="1">Cell membrane</location>
        <topology evidence="1">Multi-pass membrane protein</topology>
    </subcellularLocation>
</comment>
<dbReference type="Pfam" id="PF21082">
    <property type="entry name" value="MS_channel_3rd"/>
    <property type="match status" value="1"/>
</dbReference>
<dbReference type="AlphaFoldDB" id="E9SH45"/>
<organism evidence="10 11">
    <name type="scientific">Ruminococcus albus 8</name>
    <dbReference type="NCBI Taxonomy" id="246199"/>
    <lineage>
        <taxon>Bacteria</taxon>
        <taxon>Bacillati</taxon>
        <taxon>Bacillota</taxon>
        <taxon>Clostridia</taxon>
        <taxon>Eubacteriales</taxon>
        <taxon>Oscillospiraceae</taxon>
        <taxon>Ruminococcus</taxon>
    </lineage>
</organism>
<sequence>MSLQYFYRYAIISSEVKNMSQKFLSQVEDLLPNIVAAVLILVCGFLLQRVVLKLMGRALSLKHVDATIHKFLMSMVKVVITVIVAVSALSAVKVPMSSIIAAIGTAGVAICLSLKDSLSNVAGGFIILLAKPFRVGDYVEIGKNEGTVDVISILYTKLNTIENKAVYIPNSIVTKSAVTNFTAEKKRCLELRFSISYSDDHNKAIKLVNDTVKADKRILSSPAEPLVVVSEHGSNAIILMMRAWVSTDDYWRTRWDILKRIKEVFDENGITIPFEQIDVHMDKK</sequence>
<feature type="transmembrane region" description="Helical" evidence="7">
    <location>
        <begin position="71"/>
        <end position="90"/>
    </location>
</feature>
<dbReference type="GO" id="GO:0008381">
    <property type="term" value="F:mechanosensitive monoatomic ion channel activity"/>
    <property type="evidence" value="ECO:0007669"/>
    <property type="project" value="InterPro"/>
</dbReference>
<evidence type="ECO:0000256" key="1">
    <source>
        <dbReference type="ARBA" id="ARBA00004651"/>
    </source>
</evidence>
<feature type="domain" description="Mechanosensitive ion channel MscS" evidence="8">
    <location>
        <begin position="116"/>
        <end position="182"/>
    </location>
</feature>
<evidence type="ECO:0000256" key="2">
    <source>
        <dbReference type="ARBA" id="ARBA00008017"/>
    </source>
</evidence>
<keyword evidence="5 7" id="KW-1133">Transmembrane helix</keyword>
<evidence type="ECO:0000256" key="5">
    <source>
        <dbReference type="ARBA" id="ARBA00022989"/>
    </source>
</evidence>
<dbReference type="PANTHER" id="PTHR30221">
    <property type="entry name" value="SMALL-CONDUCTANCE MECHANOSENSITIVE CHANNEL"/>
    <property type="match status" value="1"/>
</dbReference>
<dbReference type="Pfam" id="PF05552">
    <property type="entry name" value="MS_channel_1st_1"/>
    <property type="match status" value="1"/>
</dbReference>
<dbReference type="InterPro" id="IPR006685">
    <property type="entry name" value="MscS_channel_2nd"/>
</dbReference>
<comment type="similarity">
    <text evidence="2">Belongs to the MscS (TC 1.A.23) family.</text>
</comment>
<dbReference type="STRING" id="246199.CUS_7573"/>
<evidence type="ECO:0000313" key="10">
    <source>
        <dbReference type="EMBL" id="EGC01396.1"/>
    </source>
</evidence>
<feature type="domain" description="Mechanosensitive ion channel MscS C-terminal" evidence="9">
    <location>
        <begin position="190"/>
        <end position="272"/>
    </location>
</feature>
<dbReference type="SUPFAM" id="SSF82861">
    <property type="entry name" value="Mechanosensitive channel protein MscS (YggB), transmembrane region"/>
    <property type="match status" value="1"/>
</dbReference>
<dbReference type="Gene3D" id="3.30.70.100">
    <property type="match status" value="1"/>
</dbReference>
<dbReference type="InterPro" id="IPR008910">
    <property type="entry name" value="MSC_TM_helix"/>
</dbReference>
<name>E9SH45_RUMAL</name>
<evidence type="ECO:0000256" key="3">
    <source>
        <dbReference type="ARBA" id="ARBA00022475"/>
    </source>
</evidence>
<dbReference type="SUPFAM" id="SSF82689">
    <property type="entry name" value="Mechanosensitive channel protein MscS (YggB), C-terminal domain"/>
    <property type="match status" value="1"/>
</dbReference>
<dbReference type="Proteomes" id="UP000004259">
    <property type="component" value="Unassembled WGS sequence"/>
</dbReference>
<dbReference type="InterPro" id="IPR010920">
    <property type="entry name" value="LSM_dom_sf"/>
</dbReference>
<keyword evidence="6 7" id="KW-0472">Membrane</keyword>
<dbReference type="Gene3D" id="2.30.30.60">
    <property type="match status" value="1"/>
</dbReference>
<feature type="transmembrane region" description="Helical" evidence="7">
    <location>
        <begin position="30"/>
        <end position="51"/>
    </location>
</feature>
<gene>
    <name evidence="10" type="ORF">CUS_7573</name>
</gene>
<reference evidence="10 11" key="1">
    <citation type="submission" date="2011-02" db="EMBL/GenBank/DDBJ databases">
        <authorList>
            <person name="Nelson K.E."/>
            <person name="Sutton G."/>
            <person name="Torralba M."/>
            <person name="Durkin S."/>
            <person name="Harkins D."/>
            <person name="Montgomery R."/>
            <person name="Ziemer C."/>
            <person name="Klaassens E."/>
            <person name="Ocuiv P."/>
            <person name="Morrison M."/>
        </authorList>
    </citation>
    <scope>NUCLEOTIDE SEQUENCE [LARGE SCALE GENOMIC DNA]</scope>
    <source>
        <strain evidence="10 11">8</strain>
    </source>
</reference>
<evidence type="ECO:0000256" key="7">
    <source>
        <dbReference type="SAM" id="Phobius"/>
    </source>
</evidence>
<dbReference type="InterPro" id="IPR023408">
    <property type="entry name" value="MscS_beta-dom_sf"/>
</dbReference>
<protein>
    <submittedName>
        <fullName evidence="10">Transporter, small conductance mechanosensitive ion channel MscS family protein</fullName>
    </submittedName>
</protein>
<dbReference type="Gene3D" id="1.10.287.1260">
    <property type="match status" value="1"/>
</dbReference>
<dbReference type="GO" id="GO:0005886">
    <property type="term" value="C:plasma membrane"/>
    <property type="evidence" value="ECO:0007669"/>
    <property type="project" value="UniProtKB-SubCell"/>
</dbReference>
<comment type="caution">
    <text evidence="10">The sequence shown here is derived from an EMBL/GenBank/DDBJ whole genome shotgun (WGS) entry which is preliminary data.</text>
</comment>
<dbReference type="InterPro" id="IPR045275">
    <property type="entry name" value="MscS_archaea/bacteria_type"/>
</dbReference>
<evidence type="ECO:0000313" key="11">
    <source>
        <dbReference type="Proteomes" id="UP000004259"/>
    </source>
</evidence>
<dbReference type="eggNOG" id="COG0668">
    <property type="taxonomic scope" value="Bacteria"/>
</dbReference>
<dbReference type="InterPro" id="IPR011066">
    <property type="entry name" value="MscS_channel_C_sf"/>
</dbReference>
<dbReference type="EMBL" id="ADKM02000130">
    <property type="protein sequence ID" value="EGC01396.1"/>
    <property type="molecule type" value="Genomic_DNA"/>
</dbReference>
<evidence type="ECO:0000259" key="8">
    <source>
        <dbReference type="Pfam" id="PF00924"/>
    </source>
</evidence>
<dbReference type="InterPro" id="IPR011014">
    <property type="entry name" value="MscS_channel_TM-2"/>
</dbReference>
<proteinExistence type="inferred from homology"/>
<evidence type="ECO:0000256" key="6">
    <source>
        <dbReference type="ARBA" id="ARBA00023136"/>
    </source>
</evidence>